<dbReference type="AlphaFoldDB" id="A0A915JNM6"/>
<dbReference type="Proteomes" id="UP000887565">
    <property type="component" value="Unplaced"/>
</dbReference>
<proteinExistence type="predicted"/>
<organism evidence="1 2">
    <name type="scientific">Romanomermis culicivorax</name>
    <name type="common">Nematode worm</name>
    <dbReference type="NCBI Taxonomy" id="13658"/>
    <lineage>
        <taxon>Eukaryota</taxon>
        <taxon>Metazoa</taxon>
        <taxon>Ecdysozoa</taxon>
        <taxon>Nematoda</taxon>
        <taxon>Enoplea</taxon>
        <taxon>Dorylaimia</taxon>
        <taxon>Mermithida</taxon>
        <taxon>Mermithoidea</taxon>
        <taxon>Mermithidae</taxon>
        <taxon>Romanomermis</taxon>
    </lineage>
</organism>
<reference evidence="2" key="1">
    <citation type="submission" date="2022-11" db="UniProtKB">
        <authorList>
            <consortium name="WormBaseParasite"/>
        </authorList>
    </citation>
    <scope>IDENTIFICATION</scope>
</reference>
<sequence>MCSYHGCCTHNNASCQAQCPNSAGPSNAAPTNTSPCYVCRTRAHPTDQCDRPSRHCCQICVHRARACPNPNPTMPDLLSVTDAMWVIW</sequence>
<name>A0A915JNM6_ROMCU</name>
<evidence type="ECO:0000313" key="2">
    <source>
        <dbReference type="WBParaSite" id="nRc.2.0.1.t27692-RA"/>
    </source>
</evidence>
<keyword evidence="1" id="KW-1185">Reference proteome</keyword>
<accession>A0A915JNM6</accession>
<evidence type="ECO:0000313" key="1">
    <source>
        <dbReference type="Proteomes" id="UP000887565"/>
    </source>
</evidence>
<protein>
    <submittedName>
        <fullName evidence="2">Uncharacterized protein</fullName>
    </submittedName>
</protein>
<dbReference type="WBParaSite" id="nRc.2.0.1.t27692-RA">
    <property type="protein sequence ID" value="nRc.2.0.1.t27692-RA"/>
    <property type="gene ID" value="nRc.2.0.1.g27692"/>
</dbReference>